<dbReference type="InterPro" id="IPR032466">
    <property type="entry name" value="Metal_Hydrolase"/>
</dbReference>
<dbReference type="OrthoDB" id="2832284at2759"/>
<dbReference type="AlphaFoldDB" id="A0A1Y2A390"/>
<dbReference type="Proteomes" id="UP000193144">
    <property type="component" value="Unassembled WGS sequence"/>
</dbReference>
<dbReference type="PANTHER" id="PTHR21240">
    <property type="entry name" value="2-AMINO-3-CARBOXYLMUCONATE-6-SEMIALDEHYDE DECARBOXYLASE"/>
    <property type="match status" value="1"/>
</dbReference>
<dbReference type="GO" id="GO:0005829">
    <property type="term" value="C:cytosol"/>
    <property type="evidence" value="ECO:0007669"/>
    <property type="project" value="TreeGrafter"/>
</dbReference>
<keyword evidence="3 8" id="KW-0210">Decarboxylase</keyword>
<evidence type="ECO:0000256" key="1">
    <source>
        <dbReference type="ARBA" id="ARBA00005871"/>
    </source>
</evidence>
<evidence type="ECO:0000256" key="7">
    <source>
        <dbReference type="ARBA" id="ARBA00038889"/>
    </source>
</evidence>
<feature type="domain" description="Amidohydrolase-related" evidence="9">
    <location>
        <begin position="7"/>
        <end position="317"/>
    </location>
</feature>
<keyword evidence="4" id="KW-0862">Zinc</keyword>
<comment type="catalytic activity">
    <reaction evidence="6">
        <text>6-methylsalicylate + H(+) = 3-methylphenol + CO2</text>
        <dbReference type="Rhea" id="RHEA:23112"/>
        <dbReference type="ChEBI" id="CHEBI:15378"/>
        <dbReference type="ChEBI" id="CHEBI:16526"/>
        <dbReference type="ChEBI" id="CHEBI:17231"/>
        <dbReference type="ChEBI" id="CHEBI:36658"/>
        <dbReference type="EC" id="4.1.1.52"/>
    </reaction>
    <physiologicalReaction direction="left-to-right" evidence="6">
        <dbReference type="Rhea" id="RHEA:23113"/>
    </physiologicalReaction>
</comment>
<name>A0A1Y2A390_9PLEO</name>
<dbReference type="InterPro" id="IPR006680">
    <property type="entry name" value="Amidohydro-rel"/>
</dbReference>
<dbReference type="EMBL" id="MCFA01000015">
    <property type="protein sequence ID" value="ORY16981.1"/>
    <property type="molecule type" value="Genomic_DNA"/>
</dbReference>
<keyword evidence="2" id="KW-0479">Metal-binding</keyword>
<comment type="similarity">
    <text evidence="1">Belongs to the metallo-dependent hydrolases superfamily. ACMSD family.</text>
</comment>
<evidence type="ECO:0000259" key="9">
    <source>
        <dbReference type="Pfam" id="PF04909"/>
    </source>
</evidence>
<keyword evidence="11" id="KW-1185">Reference proteome</keyword>
<dbReference type="EC" id="4.1.1.52" evidence="7"/>
<gene>
    <name evidence="10" type="ORF">BCR34DRAFT_475504</name>
</gene>
<evidence type="ECO:0000313" key="11">
    <source>
        <dbReference type="Proteomes" id="UP000193144"/>
    </source>
</evidence>
<dbReference type="GO" id="GO:0019748">
    <property type="term" value="P:secondary metabolic process"/>
    <property type="evidence" value="ECO:0007669"/>
    <property type="project" value="TreeGrafter"/>
</dbReference>
<evidence type="ECO:0000256" key="3">
    <source>
        <dbReference type="ARBA" id="ARBA00022793"/>
    </source>
</evidence>
<organism evidence="10 11">
    <name type="scientific">Clohesyomyces aquaticus</name>
    <dbReference type="NCBI Taxonomy" id="1231657"/>
    <lineage>
        <taxon>Eukaryota</taxon>
        <taxon>Fungi</taxon>
        <taxon>Dikarya</taxon>
        <taxon>Ascomycota</taxon>
        <taxon>Pezizomycotina</taxon>
        <taxon>Dothideomycetes</taxon>
        <taxon>Pleosporomycetidae</taxon>
        <taxon>Pleosporales</taxon>
        <taxon>Lindgomycetaceae</taxon>
        <taxon>Clohesyomyces</taxon>
    </lineage>
</organism>
<dbReference type="GO" id="GO:0016787">
    <property type="term" value="F:hydrolase activity"/>
    <property type="evidence" value="ECO:0007669"/>
    <property type="project" value="UniProtKB-KW"/>
</dbReference>
<dbReference type="GO" id="GO:0046872">
    <property type="term" value="F:metal ion binding"/>
    <property type="evidence" value="ECO:0007669"/>
    <property type="project" value="UniProtKB-KW"/>
</dbReference>
<dbReference type="Gene3D" id="3.20.20.140">
    <property type="entry name" value="Metal-dependent hydrolases"/>
    <property type="match status" value="1"/>
</dbReference>
<dbReference type="InterPro" id="IPR032465">
    <property type="entry name" value="ACMSD"/>
</dbReference>
<evidence type="ECO:0000256" key="2">
    <source>
        <dbReference type="ARBA" id="ARBA00022723"/>
    </source>
</evidence>
<dbReference type="GO" id="GO:0047596">
    <property type="term" value="F:6-methylsalicylate decarboxylase activity"/>
    <property type="evidence" value="ECO:0007669"/>
    <property type="project" value="UniProtKB-EC"/>
</dbReference>
<accession>A0A1Y2A390</accession>
<evidence type="ECO:0000256" key="4">
    <source>
        <dbReference type="ARBA" id="ARBA00022833"/>
    </source>
</evidence>
<dbReference type="STRING" id="1231657.A0A1Y2A390"/>
<protein>
    <recommendedName>
        <fullName evidence="7">6-methylsalicylate decarboxylase</fullName>
        <ecNumber evidence="7">4.1.1.52</ecNumber>
    </recommendedName>
</protein>
<dbReference type="PANTHER" id="PTHR21240:SF29">
    <property type="entry name" value="AMIDOHYDROLASE-RELATED DOMAIN-CONTAINING PROTEIN"/>
    <property type="match status" value="1"/>
</dbReference>
<reference evidence="10 11" key="1">
    <citation type="submission" date="2016-07" db="EMBL/GenBank/DDBJ databases">
        <title>Pervasive Adenine N6-methylation of Active Genes in Fungi.</title>
        <authorList>
            <consortium name="DOE Joint Genome Institute"/>
            <person name="Mondo S.J."/>
            <person name="Dannebaum R.O."/>
            <person name="Kuo R.C."/>
            <person name="Labutti K."/>
            <person name="Haridas S."/>
            <person name="Kuo A."/>
            <person name="Salamov A."/>
            <person name="Ahrendt S.R."/>
            <person name="Lipzen A."/>
            <person name="Sullivan W."/>
            <person name="Andreopoulos W.B."/>
            <person name="Clum A."/>
            <person name="Lindquist E."/>
            <person name="Daum C."/>
            <person name="Ramamoorthy G.K."/>
            <person name="Gryganskyi A."/>
            <person name="Culley D."/>
            <person name="Magnuson J.K."/>
            <person name="James T.Y."/>
            <person name="O'Malley M.A."/>
            <person name="Stajich J.E."/>
            <person name="Spatafora J.W."/>
            <person name="Visel A."/>
            <person name="Grigoriev I.V."/>
        </authorList>
    </citation>
    <scope>NUCLEOTIDE SEQUENCE [LARGE SCALE GENOMIC DNA]</scope>
    <source>
        <strain evidence="10 11">CBS 115471</strain>
    </source>
</reference>
<keyword evidence="10" id="KW-0378">Hydrolase</keyword>
<dbReference type="Pfam" id="PF04909">
    <property type="entry name" value="Amidohydro_2"/>
    <property type="match status" value="1"/>
</dbReference>
<dbReference type="SUPFAM" id="SSF51556">
    <property type="entry name" value="Metallo-dependent hydrolases"/>
    <property type="match status" value="1"/>
</dbReference>
<evidence type="ECO:0000313" key="10">
    <source>
        <dbReference type="EMBL" id="ORY16981.1"/>
    </source>
</evidence>
<sequence length="321" mass="35779">MTEHLKIDVHTHIVPKFFQEVVDAAGNSWAPDWSLEALLDINKKIGVGKSILSLTAPGAQVSDDPPKMARQVNDYCAKLRDENPKSIGFFATLPHLLDTEASLKEVKYTFDTLHADGVTLFTRYGPGNYYLGNPAFDSIMRELNERKAVAFVHPIHPNDTSRVNPLMYQPIIDYTHETTKCALDLITSGTKAKYPDIKFILSHAGGTLPYVAERAAKVFDSIPHEERKAKRLGEEVCGQHTILRDAKSFYFDVSLSCNPIQIKALLEFAGPDRVMYGSDYPYAPDETIVGYAENLANIEMSGEVREKVYHATATTLLSGRK</sequence>
<keyword evidence="5 8" id="KW-0456">Lyase</keyword>
<comment type="caution">
    <text evidence="10">The sequence shown here is derived from an EMBL/GenBank/DDBJ whole genome shotgun (WGS) entry which is preliminary data.</text>
</comment>
<evidence type="ECO:0000256" key="8">
    <source>
        <dbReference type="RuleBase" id="RU366045"/>
    </source>
</evidence>
<evidence type="ECO:0000256" key="6">
    <source>
        <dbReference type="ARBA" id="ARBA00036832"/>
    </source>
</evidence>
<proteinExistence type="inferred from homology"/>
<evidence type="ECO:0000256" key="5">
    <source>
        <dbReference type="ARBA" id="ARBA00023239"/>
    </source>
</evidence>